<dbReference type="InterPro" id="IPR011990">
    <property type="entry name" value="TPR-like_helical_dom_sf"/>
</dbReference>
<organism evidence="2 3">
    <name type="scientific">Mycena sanguinolenta</name>
    <dbReference type="NCBI Taxonomy" id="230812"/>
    <lineage>
        <taxon>Eukaryota</taxon>
        <taxon>Fungi</taxon>
        <taxon>Dikarya</taxon>
        <taxon>Basidiomycota</taxon>
        <taxon>Agaricomycotina</taxon>
        <taxon>Agaricomycetes</taxon>
        <taxon>Agaricomycetidae</taxon>
        <taxon>Agaricales</taxon>
        <taxon>Marasmiineae</taxon>
        <taxon>Mycenaceae</taxon>
        <taxon>Mycena</taxon>
    </lineage>
</organism>
<evidence type="ECO:0000313" key="2">
    <source>
        <dbReference type="EMBL" id="KAF7345284.1"/>
    </source>
</evidence>
<keyword evidence="3" id="KW-1185">Reference proteome</keyword>
<sequence length="267" mass="29406">MTSYSSSSRHGAALVACPSGLHSSPDAHVSFCPSLSSGRGGEEKRSTLSLFSMLSMQSVCDLLPHCWRELEMYWRITGRRIFSGKTNNPTSDPHCVVSAADICICSFSTRTRARRATRDAETYLWMQTSYTFIALYKQRLGVLSAGEDQRDGNRKQIETRKLPQRFRQYLADEDRFWRALVGWEQRASAVELPSHFLGNGNLPPELLAGGASGLNAGSVIAHGAGGGEGEEVEDVMNHFAFQVFRSSPLAARKIAKLQKECESANAP</sequence>
<reference evidence="2" key="1">
    <citation type="submission" date="2020-05" db="EMBL/GenBank/DDBJ databases">
        <title>Mycena genomes resolve the evolution of fungal bioluminescence.</title>
        <authorList>
            <person name="Tsai I.J."/>
        </authorList>
    </citation>
    <scope>NUCLEOTIDE SEQUENCE</scope>
    <source>
        <strain evidence="2">160909Yilan</strain>
    </source>
</reference>
<comment type="caution">
    <text evidence="2">The sequence shown here is derived from an EMBL/GenBank/DDBJ whole genome shotgun (WGS) entry which is preliminary data.</text>
</comment>
<evidence type="ECO:0000313" key="3">
    <source>
        <dbReference type="Proteomes" id="UP000623467"/>
    </source>
</evidence>
<dbReference type="Gene3D" id="1.25.40.10">
    <property type="entry name" value="Tetratricopeptide repeat domain"/>
    <property type="match status" value="1"/>
</dbReference>
<protein>
    <submittedName>
        <fullName evidence="2">Protein SMG7</fullName>
    </submittedName>
</protein>
<dbReference type="EMBL" id="JACAZH010000020">
    <property type="protein sequence ID" value="KAF7345284.1"/>
    <property type="molecule type" value="Genomic_DNA"/>
</dbReference>
<evidence type="ECO:0000259" key="1">
    <source>
        <dbReference type="Pfam" id="PF10374"/>
    </source>
</evidence>
<dbReference type="AlphaFoldDB" id="A0A8H6XR99"/>
<feature type="domain" description="Telomerase activating protein Est1-like N-terminal" evidence="1">
    <location>
        <begin position="120"/>
        <end position="181"/>
    </location>
</feature>
<dbReference type="OrthoDB" id="3070486at2759"/>
<proteinExistence type="predicted"/>
<dbReference type="InterPro" id="IPR019458">
    <property type="entry name" value="Est1-like_N"/>
</dbReference>
<accession>A0A8H6XR99</accession>
<dbReference type="Proteomes" id="UP000623467">
    <property type="component" value="Unassembled WGS sequence"/>
</dbReference>
<name>A0A8H6XR99_9AGAR</name>
<gene>
    <name evidence="2" type="ORF">MSAN_01905100</name>
</gene>
<dbReference type="Pfam" id="PF10374">
    <property type="entry name" value="EST1"/>
    <property type="match status" value="1"/>
</dbReference>